<name>A0ACC2HJL1_DALPE</name>
<gene>
    <name evidence="1" type="ORF">DPEC_G00003140</name>
</gene>
<proteinExistence type="predicted"/>
<dbReference type="Proteomes" id="UP001157502">
    <property type="component" value="Chromosome 1"/>
</dbReference>
<keyword evidence="2" id="KW-1185">Reference proteome</keyword>
<comment type="caution">
    <text evidence="1">The sequence shown here is derived from an EMBL/GenBank/DDBJ whole genome shotgun (WGS) entry which is preliminary data.</text>
</comment>
<sequence>MFHQVQLLPEDRPLLRFLWRQEKEEPPDVFEWQVLPFGTTCSPCCATFALQRHVAENSEPGEDVRVSVERCFYVDNCLQSLPSPAEARQLVDKLRNILKSGGFELRQWASNDQSVVSHLPRKPDPTALNCGLHKRRKNSQNPHWGSVGTAQQTP</sequence>
<organism evidence="1 2">
    <name type="scientific">Dallia pectoralis</name>
    <name type="common">Alaska blackfish</name>
    <dbReference type="NCBI Taxonomy" id="75939"/>
    <lineage>
        <taxon>Eukaryota</taxon>
        <taxon>Metazoa</taxon>
        <taxon>Chordata</taxon>
        <taxon>Craniata</taxon>
        <taxon>Vertebrata</taxon>
        <taxon>Euteleostomi</taxon>
        <taxon>Actinopterygii</taxon>
        <taxon>Neopterygii</taxon>
        <taxon>Teleostei</taxon>
        <taxon>Protacanthopterygii</taxon>
        <taxon>Esociformes</taxon>
        <taxon>Umbridae</taxon>
        <taxon>Dallia</taxon>
    </lineage>
</organism>
<reference evidence="1" key="1">
    <citation type="submission" date="2021-05" db="EMBL/GenBank/DDBJ databases">
        <authorList>
            <person name="Pan Q."/>
            <person name="Jouanno E."/>
            <person name="Zahm M."/>
            <person name="Klopp C."/>
            <person name="Cabau C."/>
            <person name="Louis A."/>
            <person name="Berthelot C."/>
            <person name="Parey E."/>
            <person name="Roest Crollius H."/>
            <person name="Montfort J."/>
            <person name="Robinson-Rechavi M."/>
            <person name="Bouchez O."/>
            <person name="Lampietro C."/>
            <person name="Lopez Roques C."/>
            <person name="Donnadieu C."/>
            <person name="Postlethwait J."/>
            <person name="Bobe J."/>
            <person name="Dillon D."/>
            <person name="Chandos A."/>
            <person name="von Hippel F."/>
            <person name="Guiguen Y."/>
        </authorList>
    </citation>
    <scope>NUCLEOTIDE SEQUENCE</scope>
    <source>
        <strain evidence="1">YG-Jan2019</strain>
    </source>
</reference>
<protein>
    <submittedName>
        <fullName evidence="1">Uncharacterized protein</fullName>
    </submittedName>
</protein>
<evidence type="ECO:0000313" key="2">
    <source>
        <dbReference type="Proteomes" id="UP001157502"/>
    </source>
</evidence>
<accession>A0ACC2HJL1</accession>
<dbReference type="EMBL" id="CM055728">
    <property type="protein sequence ID" value="KAJ8016053.1"/>
    <property type="molecule type" value="Genomic_DNA"/>
</dbReference>
<evidence type="ECO:0000313" key="1">
    <source>
        <dbReference type="EMBL" id="KAJ8016053.1"/>
    </source>
</evidence>